<keyword evidence="4" id="KW-0813">Transport</keyword>
<comment type="subcellular location">
    <subcellularLocation>
        <location evidence="1 9">Secreted</location>
    </subcellularLocation>
</comment>
<feature type="signal peptide" evidence="9">
    <location>
        <begin position="1"/>
        <end position="20"/>
    </location>
</feature>
<dbReference type="Pfam" id="PF00576">
    <property type="entry name" value="Transthyretin"/>
    <property type="match status" value="1"/>
</dbReference>
<dbReference type="InParanoid" id="H3CYP6"/>
<evidence type="ECO:0000256" key="8">
    <source>
        <dbReference type="ARBA" id="ARBA00022920"/>
    </source>
</evidence>
<keyword evidence="12" id="KW-1185">Reference proteome</keyword>
<proteinExistence type="inferred from homology"/>
<comment type="subunit">
    <text evidence="9">Homotetramer.</text>
</comment>
<feature type="domain" description="Transthyretin/hydroxyisourate hydrolase" evidence="10">
    <location>
        <begin position="31"/>
        <end position="151"/>
    </location>
</feature>
<dbReference type="GO" id="GO:0005179">
    <property type="term" value="F:hormone activity"/>
    <property type="evidence" value="ECO:0007669"/>
    <property type="project" value="UniProtKB-UniRule"/>
</dbReference>
<dbReference type="InterPro" id="IPR023416">
    <property type="entry name" value="Transthyretin/HIU_hydrolase_d"/>
</dbReference>
<evidence type="ECO:0000256" key="3">
    <source>
        <dbReference type="ARBA" id="ARBA00021606"/>
    </source>
</evidence>
<keyword evidence="9" id="KW-0732">Signal</keyword>
<evidence type="ECO:0000256" key="4">
    <source>
        <dbReference type="ARBA" id="ARBA00022448"/>
    </source>
</evidence>
<dbReference type="SUPFAM" id="SSF49472">
    <property type="entry name" value="Transthyretin (synonym: prealbumin)"/>
    <property type="match status" value="1"/>
</dbReference>
<dbReference type="FunFam" id="2.60.40.180:FF:000002">
    <property type="entry name" value="Transthyretin"/>
    <property type="match status" value="1"/>
</dbReference>
<dbReference type="GO" id="GO:0005576">
    <property type="term" value="C:extracellular region"/>
    <property type="evidence" value="ECO:0007669"/>
    <property type="project" value="UniProtKB-SubCell"/>
</dbReference>
<evidence type="ECO:0000256" key="9">
    <source>
        <dbReference type="RuleBase" id="RU361269"/>
    </source>
</evidence>
<dbReference type="FunCoup" id="H3CYP6">
    <property type="interactions" value="502"/>
</dbReference>
<dbReference type="Ensembl" id="ENSTNIT00000013575.1">
    <property type="protein sequence ID" value="ENSTNIP00000013381.1"/>
    <property type="gene ID" value="ENSTNIG00000010473.1"/>
</dbReference>
<keyword evidence="7" id="KW-0372">Hormone</keyword>
<evidence type="ECO:0000256" key="2">
    <source>
        <dbReference type="ARBA" id="ARBA00007893"/>
    </source>
</evidence>
<evidence type="ECO:0000256" key="5">
    <source>
        <dbReference type="ARBA" id="ARBA00022525"/>
    </source>
</evidence>
<evidence type="ECO:0000256" key="7">
    <source>
        <dbReference type="ARBA" id="ARBA00022702"/>
    </source>
</evidence>
<dbReference type="PRINTS" id="PR00189">
    <property type="entry name" value="TRNSTHYRETIN"/>
</dbReference>
<organism evidence="11 12">
    <name type="scientific">Tetraodon nigroviridis</name>
    <name type="common">Spotted green pufferfish</name>
    <name type="synonym">Chelonodon nigroviridis</name>
    <dbReference type="NCBI Taxonomy" id="99883"/>
    <lineage>
        <taxon>Eukaryota</taxon>
        <taxon>Metazoa</taxon>
        <taxon>Chordata</taxon>
        <taxon>Craniata</taxon>
        <taxon>Vertebrata</taxon>
        <taxon>Euteleostomi</taxon>
        <taxon>Actinopterygii</taxon>
        <taxon>Neopterygii</taxon>
        <taxon>Teleostei</taxon>
        <taxon>Neoteleostei</taxon>
        <taxon>Acanthomorphata</taxon>
        <taxon>Eupercaria</taxon>
        <taxon>Tetraodontiformes</taxon>
        <taxon>Tetradontoidea</taxon>
        <taxon>Tetraodontidae</taxon>
        <taxon>Tetraodon</taxon>
    </lineage>
</organism>
<dbReference type="STRING" id="99883.ENSTNIP00000013381"/>
<dbReference type="Proteomes" id="UP000007303">
    <property type="component" value="Unassembled WGS sequence"/>
</dbReference>
<dbReference type="Gene3D" id="2.60.40.180">
    <property type="entry name" value="Transthyretin/hydroxyisourate hydrolase domain"/>
    <property type="match status" value="1"/>
</dbReference>
<keyword evidence="5 9" id="KW-0964">Secreted</keyword>
<evidence type="ECO:0000256" key="6">
    <source>
        <dbReference type="ARBA" id="ARBA00022641"/>
    </source>
</evidence>
<comment type="function">
    <text evidence="9">Thyroid hormone-binding protein. Probably transports thyroxine from the bloodstream to the brain.</text>
</comment>
<evidence type="ECO:0000313" key="11">
    <source>
        <dbReference type="Ensembl" id="ENSTNIP00000013381.1"/>
    </source>
</evidence>
<sequence length="151" mass="16124">IMLPLLLSLLLVSAALPSHAAPVLKGHGGSDTKCPLTVKILDAVKGTAAGPMALALYKKTADGGWTQIANGMTDATGEIHELVPEEAFPPGLYRLDFDTKAYWMNEGNTPFHEVTNVVFEAHAGGHRHYTLAMLLSPYSFTTTALVSDVPH</sequence>
<name>H3CYP6_TETNG</name>
<keyword evidence="8 9" id="KW-0795">Thyroid hormone</keyword>
<dbReference type="OMA" id="AMYKVEL"/>
<dbReference type="InterPro" id="IPR036817">
    <property type="entry name" value="Transthyretin/HIU_hydrolase_sf"/>
</dbReference>
<dbReference type="AlphaFoldDB" id="H3CYP6"/>
<evidence type="ECO:0000313" key="12">
    <source>
        <dbReference type="Proteomes" id="UP000007303"/>
    </source>
</evidence>
<dbReference type="InterPro" id="IPR000895">
    <property type="entry name" value="Transthyretin/HIU_hydrolase"/>
</dbReference>
<dbReference type="GeneTree" id="ENSGT00940000153229"/>
<dbReference type="PANTHER" id="PTHR10395:SF12">
    <property type="entry name" value="TRANSTHYRETIN"/>
    <property type="match status" value="1"/>
</dbReference>
<feature type="chain" id="PRO_5006991661" description="Transthyretin" evidence="9">
    <location>
        <begin position="21"/>
        <end position="151"/>
    </location>
</feature>
<dbReference type="SMART" id="SM00095">
    <property type="entry name" value="TR_THY"/>
    <property type="match status" value="1"/>
</dbReference>
<dbReference type="GO" id="GO:0006144">
    <property type="term" value="P:purine nucleobase metabolic process"/>
    <property type="evidence" value="ECO:0007669"/>
    <property type="project" value="TreeGrafter"/>
</dbReference>
<evidence type="ECO:0000256" key="1">
    <source>
        <dbReference type="ARBA" id="ARBA00004613"/>
    </source>
</evidence>
<accession>H3CYP6</accession>
<protein>
    <recommendedName>
        <fullName evidence="3 9">Transthyretin</fullName>
    </recommendedName>
</protein>
<dbReference type="GO" id="GO:0070324">
    <property type="term" value="F:thyroid hormone binding"/>
    <property type="evidence" value="ECO:0007669"/>
    <property type="project" value="UniProtKB-UniRule"/>
</dbReference>
<evidence type="ECO:0000259" key="10">
    <source>
        <dbReference type="SMART" id="SM00095"/>
    </source>
</evidence>
<reference evidence="12" key="1">
    <citation type="journal article" date="2004" name="Nature">
        <title>Genome duplication in the teleost fish Tetraodon nigroviridis reveals the early vertebrate proto-karyotype.</title>
        <authorList>
            <person name="Jaillon O."/>
            <person name="Aury J.-M."/>
            <person name="Brunet F."/>
            <person name="Petit J.-L."/>
            <person name="Stange-Thomann N."/>
            <person name="Mauceli E."/>
            <person name="Bouneau L."/>
            <person name="Fischer C."/>
            <person name="Ozouf-Costaz C."/>
            <person name="Bernot A."/>
            <person name="Nicaud S."/>
            <person name="Jaffe D."/>
            <person name="Fisher S."/>
            <person name="Lutfalla G."/>
            <person name="Dossat C."/>
            <person name="Segurens B."/>
            <person name="Dasilva C."/>
            <person name="Salanoubat M."/>
            <person name="Levy M."/>
            <person name="Boudet N."/>
            <person name="Castellano S."/>
            <person name="Anthouard V."/>
            <person name="Jubin C."/>
            <person name="Castelli V."/>
            <person name="Katinka M."/>
            <person name="Vacherie B."/>
            <person name="Biemont C."/>
            <person name="Skalli Z."/>
            <person name="Cattolico L."/>
            <person name="Poulain J."/>
            <person name="De Berardinis V."/>
            <person name="Cruaud C."/>
            <person name="Duprat S."/>
            <person name="Brottier P."/>
            <person name="Coutanceau J.-P."/>
            <person name="Gouzy J."/>
            <person name="Parra G."/>
            <person name="Lardier G."/>
            <person name="Chapple C."/>
            <person name="McKernan K.J."/>
            <person name="McEwan P."/>
            <person name="Bosak S."/>
            <person name="Kellis M."/>
            <person name="Volff J.-N."/>
            <person name="Guigo R."/>
            <person name="Zody M.C."/>
            <person name="Mesirov J."/>
            <person name="Lindblad-Toh K."/>
            <person name="Birren B."/>
            <person name="Nusbaum C."/>
            <person name="Kahn D."/>
            <person name="Robinson-Rechavi M."/>
            <person name="Laudet V."/>
            <person name="Schachter V."/>
            <person name="Quetier F."/>
            <person name="Saurin W."/>
            <person name="Scarpelli C."/>
            <person name="Wincker P."/>
            <person name="Lander E.S."/>
            <person name="Weissenbach J."/>
            <person name="Roest Crollius H."/>
        </authorList>
    </citation>
    <scope>NUCLEOTIDE SEQUENCE [LARGE SCALE GENOMIC DNA]</scope>
</reference>
<dbReference type="PANTHER" id="PTHR10395">
    <property type="entry name" value="URICASE AND TRANSTHYRETIN-RELATED"/>
    <property type="match status" value="1"/>
</dbReference>
<reference evidence="11" key="2">
    <citation type="submission" date="2025-08" db="UniProtKB">
        <authorList>
            <consortium name="Ensembl"/>
        </authorList>
    </citation>
    <scope>IDENTIFICATION</scope>
</reference>
<reference evidence="11" key="3">
    <citation type="submission" date="2025-09" db="UniProtKB">
        <authorList>
            <consortium name="Ensembl"/>
        </authorList>
    </citation>
    <scope>IDENTIFICATION</scope>
</reference>
<comment type="similarity">
    <text evidence="2 9">Belongs to the transthyretin family.</text>
</comment>
<dbReference type="HOGENOM" id="CLU_115536_2_0_1"/>
<keyword evidence="6" id="KW-0765">Sulfation</keyword>